<evidence type="ECO:0000313" key="2">
    <source>
        <dbReference type="Proteomes" id="UP001143372"/>
    </source>
</evidence>
<organism evidence="1 2">
    <name type="scientific">Hansschlegelia plantiphila</name>
    <dbReference type="NCBI Taxonomy" id="374655"/>
    <lineage>
        <taxon>Bacteria</taxon>
        <taxon>Pseudomonadati</taxon>
        <taxon>Pseudomonadota</taxon>
        <taxon>Alphaproteobacteria</taxon>
        <taxon>Hyphomicrobiales</taxon>
        <taxon>Methylopilaceae</taxon>
        <taxon>Hansschlegelia</taxon>
    </lineage>
</organism>
<protein>
    <submittedName>
        <fullName evidence="1">Uncharacterized protein</fullName>
    </submittedName>
</protein>
<accession>A0A9W6MUA8</accession>
<proteinExistence type="predicted"/>
<dbReference type="EMBL" id="BSFI01000002">
    <property type="protein sequence ID" value="GLK66641.1"/>
    <property type="molecule type" value="Genomic_DNA"/>
</dbReference>
<dbReference type="AlphaFoldDB" id="A0A9W6MUA8"/>
<keyword evidence="2" id="KW-1185">Reference proteome</keyword>
<comment type="caution">
    <text evidence="1">The sequence shown here is derived from an EMBL/GenBank/DDBJ whole genome shotgun (WGS) entry which is preliminary data.</text>
</comment>
<reference evidence="1" key="2">
    <citation type="submission" date="2023-01" db="EMBL/GenBank/DDBJ databases">
        <authorList>
            <person name="Sun Q."/>
            <person name="Evtushenko L."/>
        </authorList>
    </citation>
    <scope>NUCLEOTIDE SEQUENCE</scope>
    <source>
        <strain evidence="1">VKM B-2347</strain>
    </source>
</reference>
<gene>
    <name evidence="1" type="ORF">GCM10008179_02790</name>
</gene>
<dbReference type="Proteomes" id="UP001143372">
    <property type="component" value="Unassembled WGS sequence"/>
</dbReference>
<dbReference type="RefSeq" id="WP_271166912.1">
    <property type="nucleotide sequence ID" value="NZ_BSFI01000002.1"/>
</dbReference>
<name>A0A9W6MUA8_9HYPH</name>
<sequence>MGAAEQMFEETSVGDREAAVDEAIRQAGGNPRDAIYGLIVQLQEREEARALAARGTSLGFVRGRQPLRRLP</sequence>
<reference evidence="1" key="1">
    <citation type="journal article" date="2014" name="Int. J. Syst. Evol. Microbiol.">
        <title>Complete genome sequence of Corynebacterium casei LMG S-19264T (=DSM 44701T), isolated from a smear-ripened cheese.</title>
        <authorList>
            <consortium name="US DOE Joint Genome Institute (JGI-PGF)"/>
            <person name="Walter F."/>
            <person name="Albersmeier A."/>
            <person name="Kalinowski J."/>
            <person name="Ruckert C."/>
        </authorList>
    </citation>
    <scope>NUCLEOTIDE SEQUENCE</scope>
    <source>
        <strain evidence="1">VKM B-2347</strain>
    </source>
</reference>
<evidence type="ECO:0000313" key="1">
    <source>
        <dbReference type="EMBL" id="GLK66641.1"/>
    </source>
</evidence>